<keyword evidence="4" id="KW-1185">Reference proteome</keyword>
<evidence type="ECO:0000313" key="4">
    <source>
        <dbReference type="Proteomes" id="UP000646523"/>
    </source>
</evidence>
<dbReference type="Pfam" id="PF13560">
    <property type="entry name" value="HTH_31"/>
    <property type="match status" value="1"/>
</dbReference>
<dbReference type="SUPFAM" id="SSF47413">
    <property type="entry name" value="lambda repressor-like DNA-binding domains"/>
    <property type="match status" value="1"/>
</dbReference>
<evidence type="ECO:0000256" key="1">
    <source>
        <dbReference type="ARBA" id="ARBA00023125"/>
    </source>
</evidence>
<dbReference type="PANTHER" id="PTHR46797">
    <property type="entry name" value="HTH-TYPE TRANSCRIPTIONAL REGULATOR"/>
    <property type="match status" value="1"/>
</dbReference>
<accession>A0A917YZW7</accession>
<dbReference type="CDD" id="cd00093">
    <property type="entry name" value="HTH_XRE"/>
    <property type="match status" value="1"/>
</dbReference>
<name>A0A917YZW7_9ACTN</name>
<reference evidence="3" key="2">
    <citation type="submission" date="2020-09" db="EMBL/GenBank/DDBJ databases">
        <authorList>
            <person name="Sun Q."/>
            <person name="Zhou Y."/>
        </authorList>
    </citation>
    <scope>NUCLEOTIDE SEQUENCE</scope>
    <source>
        <strain evidence="3">CGMCC 4.7368</strain>
    </source>
</reference>
<dbReference type="RefSeq" id="WP_189125286.1">
    <property type="nucleotide sequence ID" value="NZ_BMNH01000010.1"/>
</dbReference>
<dbReference type="SMART" id="SM00530">
    <property type="entry name" value="HTH_XRE"/>
    <property type="match status" value="1"/>
</dbReference>
<dbReference type="InterPro" id="IPR010982">
    <property type="entry name" value="Lambda_DNA-bd_dom_sf"/>
</dbReference>
<dbReference type="InterPro" id="IPR050807">
    <property type="entry name" value="TransReg_Diox_bact_type"/>
</dbReference>
<dbReference type="PROSITE" id="PS50943">
    <property type="entry name" value="HTH_CROC1"/>
    <property type="match status" value="1"/>
</dbReference>
<dbReference type="PANTHER" id="PTHR46797:SF1">
    <property type="entry name" value="METHYLPHOSPHONATE SYNTHASE"/>
    <property type="match status" value="1"/>
</dbReference>
<gene>
    <name evidence="3" type="ORF">GCM10012289_36160</name>
</gene>
<dbReference type="AlphaFoldDB" id="A0A917YZW7"/>
<dbReference type="GO" id="GO:0003677">
    <property type="term" value="F:DNA binding"/>
    <property type="evidence" value="ECO:0007669"/>
    <property type="project" value="UniProtKB-KW"/>
</dbReference>
<feature type="domain" description="HTH cro/C1-type" evidence="2">
    <location>
        <begin position="10"/>
        <end position="64"/>
    </location>
</feature>
<comment type="caution">
    <text evidence="3">The sequence shown here is derived from an EMBL/GenBank/DDBJ whole genome shotgun (WGS) entry which is preliminary data.</text>
</comment>
<evidence type="ECO:0000259" key="2">
    <source>
        <dbReference type="PROSITE" id="PS50943"/>
    </source>
</evidence>
<dbReference type="GO" id="GO:0003700">
    <property type="term" value="F:DNA-binding transcription factor activity"/>
    <property type="evidence" value="ECO:0007669"/>
    <property type="project" value="TreeGrafter"/>
</dbReference>
<dbReference type="GO" id="GO:0005829">
    <property type="term" value="C:cytosol"/>
    <property type="evidence" value="ECO:0007669"/>
    <property type="project" value="TreeGrafter"/>
</dbReference>
<dbReference type="Proteomes" id="UP000646523">
    <property type="component" value="Unassembled WGS sequence"/>
</dbReference>
<dbReference type="EMBL" id="BMNH01000010">
    <property type="protein sequence ID" value="GGO71137.1"/>
    <property type="molecule type" value="Genomic_DNA"/>
</dbReference>
<evidence type="ECO:0000313" key="3">
    <source>
        <dbReference type="EMBL" id="GGO71137.1"/>
    </source>
</evidence>
<reference evidence="3" key="1">
    <citation type="journal article" date="2014" name="Int. J. Syst. Evol. Microbiol.">
        <title>Complete genome sequence of Corynebacterium casei LMG S-19264T (=DSM 44701T), isolated from a smear-ripened cheese.</title>
        <authorList>
            <consortium name="US DOE Joint Genome Institute (JGI-PGF)"/>
            <person name="Walter F."/>
            <person name="Albersmeier A."/>
            <person name="Kalinowski J."/>
            <person name="Ruckert C."/>
        </authorList>
    </citation>
    <scope>NUCLEOTIDE SEQUENCE</scope>
    <source>
        <strain evidence="3">CGMCC 4.7368</strain>
    </source>
</reference>
<dbReference type="Gene3D" id="1.10.260.40">
    <property type="entry name" value="lambda repressor-like DNA-binding domains"/>
    <property type="match status" value="1"/>
</dbReference>
<organism evidence="3 4">
    <name type="scientific">Nonomuraea cavernae</name>
    <dbReference type="NCBI Taxonomy" id="2045107"/>
    <lineage>
        <taxon>Bacteria</taxon>
        <taxon>Bacillati</taxon>
        <taxon>Actinomycetota</taxon>
        <taxon>Actinomycetes</taxon>
        <taxon>Streptosporangiales</taxon>
        <taxon>Streptosporangiaceae</taxon>
        <taxon>Nonomuraea</taxon>
    </lineage>
</organism>
<proteinExistence type="predicted"/>
<protein>
    <submittedName>
        <fullName evidence="3">Transcriptional regulator</fullName>
    </submittedName>
</protein>
<dbReference type="InterPro" id="IPR001387">
    <property type="entry name" value="Cro/C1-type_HTH"/>
</dbReference>
<keyword evidence="1" id="KW-0238">DNA-binding</keyword>
<sequence>MRETSTGHMVRLQRELRGMSTTALATQAGCTSRHIELIEQGRRTPSLPLLREIAKVLGVRTAVLLGEPPRDSHERGRPQIRDIERAIFSYRSLPFDAEPPDIEQLAERVATARSTWLTSPNKYTILMRALPALIIDAEQLLSQADGHPDERRAAAQVAAEAYTVARGVLKSLGRTDLQHMAADRAMRYAEETEDPLLIAWSQRNLSASMLTDDMHEVAEEVALRSIEIFSPYVPDGDERHRSILGSLHLMAALSVARRGDYAHARELVRGPARTLALTVRDESNHFGLAFGPTNVMIHMTSVEHEAREPAAAIRVADEIDVRKVPSIERRTTHLGQVARACEDLGDDAASLVYLMRIERECPEELDHTPLLRDMIHALAQRARPSWAPEVRYLAERHRIAV</sequence>